<keyword evidence="2" id="KW-1185">Reference proteome</keyword>
<protein>
    <submittedName>
        <fullName evidence="1">Uncharacterized protein</fullName>
    </submittedName>
</protein>
<name>A0ABV2BRK1_9GAMM</name>
<accession>A0ABV2BRK1</accession>
<organism evidence="1 2">
    <name type="scientific">Aliikangiella maris</name>
    <dbReference type="NCBI Taxonomy" id="3162458"/>
    <lineage>
        <taxon>Bacteria</taxon>
        <taxon>Pseudomonadati</taxon>
        <taxon>Pseudomonadota</taxon>
        <taxon>Gammaproteobacteria</taxon>
        <taxon>Oceanospirillales</taxon>
        <taxon>Pleioneaceae</taxon>
        <taxon>Aliikangiella</taxon>
    </lineage>
</organism>
<dbReference type="EMBL" id="JBEVCJ010000003">
    <property type="protein sequence ID" value="MET1254197.1"/>
    <property type="molecule type" value="Genomic_DNA"/>
</dbReference>
<gene>
    <name evidence="1" type="ORF">ABVT43_03555</name>
</gene>
<dbReference type="Proteomes" id="UP001548189">
    <property type="component" value="Unassembled WGS sequence"/>
</dbReference>
<comment type="caution">
    <text evidence="1">The sequence shown here is derived from an EMBL/GenBank/DDBJ whole genome shotgun (WGS) entry which is preliminary data.</text>
</comment>
<proteinExistence type="predicted"/>
<evidence type="ECO:0000313" key="2">
    <source>
        <dbReference type="Proteomes" id="UP001548189"/>
    </source>
</evidence>
<evidence type="ECO:0000313" key="1">
    <source>
        <dbReference type="EMBL" id="MET1254197.1"/>
    </source>
</evidence>
<sequence length="241" mass="27367">MNSTIARNNMLVRFNDRSMKVGSTYVKNNPGDYSKYTITDCVTFVLNVLRDTYIQMGRTDVASNLASKGLAKRGNNKKPLFYGDMLAKYLVNQLSWKAIYLTPDRFHPNDGSKEHTFATAKAIENCAYVGVPLSYLVLDYNPTPKKHPKFQALYDYKGPRKLNVIGLAELKKIKFAYGLSRQGDHTWLYSNGYVYEAHWNAIGSNVYSKHPISKFIWNSNMLIVPPDSIASLTLKNLTECK</sequence>
<reference evidence="1 2" key="1">
    <citation type="submission" date="2024-06" db="EMBL/GenBank/DDBJ databases">
        <authorList>
            <person name="Li F."/>
        </authorList>
    </citation>
    <scope>NUCLEOTIDE SEQUENCE [LARGE SCALE GENOMIC DNA]</scope>
    <source>
        <strain evidence="1 2">GXAS 311</strain>
    </source>
</reference>